<keyword evidence="5" id="KW-1185">Reference proteome</keyword>
<dbReference type="SUPFAM" id="SSF158791">
    <property type="entry name" value="MgtE N-terminal domain-like"/>
    <property type="match status" value="1"/>
</dbReference>
<evidence type="ECO:0000313" key="4">
    <source>
        <dbReference type="EMBL" id="RDU64538.1"/>
    </source>
</evidence>
<dbReference type="GeneID" id="82535005"/>
<organism evidence="4 5">
    <name type="scientific">Helicobacter ganmani</name>
    <dbReference type="NCBI Taxonomy" id="60246"/>
    <lineage>
        <taxon>Bacteria</taxon>
        <taxon>Pseudomonadati</taxon>
        <taxon>Campylobacterota</taxon>
        <taxon>Epsilonproteobacteria</taxon>
        <taxon>Campylobacterales</taxon>
        <taxon>Helicobacteraceae</taxon>
        <taxon>Helicobacter</taxon>
    </lineage>
</organism>
<feature type="region of interest" description="Disordered" evidence="2">
    <location>
        <begin position="173"/>
        <end position="197"/>
    </location>
</feature>
<name>A0A3D8IHD3_9HELI</name>
<dbReference type="InterPro" id="IPR006668">
    <property type="entry name" value="Mg_transptr_MgtE_intracell_dom"/>
</dbReference>
<dbReference type="AlphaFoldDB" id="A0A3D8IHD3"/>
<dbReference type="Pfam" id="PF03448">
    <property type="entry name" value="MgtE_N"/>
    <property type="match status" value="1"/>
</dbReference>
<comment type="caution">
    <text evidence="4">The sequence shown here is derived from an EMBL/GenBank/DDBJ whole genome shotgun (WGS) entry which is preliminary data.</text>
</comment>
<feature type="domain" description="Magnesium transporter MgtE intracellular" evidence="3">
    <location>
        <begin position="89"/>
        <end position="170"/>
    </location>
</feature>
<accession>A0A3D8IHD3</accession>
<dbReference type="RefSeq" id="WP_115550873.1">
    <property type="nucleotide sequence ID" value="NZ_CAONBV010000041.1"/>
</dbReference>
<evidence type="ECO:0000256" key="1">
    <source>
        <dbReference type="SAM" id="Coils"/>
    </source>
</evidence>
<gene>
    <name evidence="4" type="ORF">CQA43_01715</name>
</gene>
<evidence type="ECO:0000259" key="3">
    <source>
        <dbReference type="Pfam" id="PF03448"/>
    </source>
</evidence>
<protein>
    <submittedName>
        <fullName evidence="4">PDP protein</fullName>
    </submittedName>
</protein>
<sequence>MKQWILPLLAFGILPLWAAENKRELIDCNIIFEQRKSEIIQEIERIDEQQQALQALQSATQNVLDQKEADLKKREIALNNAQKEMEEREAKITRLLKRNEEILKQIRGATQSKVGETYAGMKDSKSAAILETLPEAEAAEILFALDTKVMSKILAKMTPQKAAILTQLLQKGPPFEEEKESQQTPNNTIPKNGENAI</sequence>
<reference evidence="4 5" key="1">
    <citation type="submission" date="2018-04" db="EMBL/GenBank/DDBJ databases">
        <title>Novel Campyloabacter and Helicobacter Species and Strains.</title>
        <authorList>
            <person name="Mannion A.J."/>
            <person name="Shen Z."/>
            <person name="Fox J.G."/>
        </authorList>
    </citation>
    <scope>NUCLEOTIDE SEQUENCE [LARGE SCALE GENOMIC DNA]</scope>
    <source>
        <strain evidence="4 5">MIT 99-5101</strain>
    </source>
</reference>
<evidence type="ECO:0000313" key="5">
    <source>
        <dbReference type="Proteomes" id="UP000256650"/>
    </source>
</evidence>
<proteinExistence type="predicted"/>
<feature type="coiled-coil region" evidence="1">
    <location>
        <begin position="36"/>
        <end position="105"/>
    </location>
</feature>
<dbReference type="EMBL" id="NXLS01000001">
    <property type="protein sequence ID" value="RDU64538.1"/>
    <property type="molecule type" value="Genomic_DNA"/>
</dbReference>
<keyword evidence="1" id="KW-0175">Coiled coil</keyword>
<dbReference type="OrthoDB" id="5359821at2"/>
<dbReference type="Proteomes" id="UP000256650">
    <property type="component" value="Unassembled WGS sequence"/>
</dbReference>
<evidence type="ECO:0000256" key="2">
    <source>
        <dbReference type="SAM" id="MobiDB-lite"/>
    </source>
</evidence>